<dbReference type="Proteomes" id="UP000724874">
    <property type="component" value="Unassembled WGS sequence"/>
</dbReference>
<dbReference type="AlphaFoldDB" id="A0A9P5NJ37"/>
<gene>
    <name evidence="1" type="ORF">CPB84DRAFT_1784187</name>
</gene>
<proteinExistence type="predicted"/>
<protein>
    <submittedName>
        <fullName evidence="1">Uncharacterized protein</fullName>
    </submittedName>
</protein>
<name>A0A9P5NJ37_GYMJU</name>
<organism evidence="1 2">
    <name type="scientific">Gymnopilus junonius</name>
    <name type="common">Spectacular rustgill mushroom</name>
    <name type="synonym">Gymnopilus spectabilis subsp. junonius</name>
    <dbReference type="NCBI Taxonomy" id="109634"/>
    <lineage>
        <taxon>Eukaryota</taxon>
        <taxon>Fungi</taxon>
        <taxon>Dikarya</taxon>
        <taxon>Basidiomycota</taxon>
        <taxon>Agaricomycotina</taxon>
        <taxon>Agaricomycetes</taxon>
        <taxon>Agaricomycetidae</taxon>
        <taxon>Agaricales</taxon>
        <taxon>Agaricineae</taxon>
        <taxon>Hymenogastraceae</taxon>
        <taxon>Gymnopilus</taxon>
    </lineage>
</organism>
<accession>A0A9P5NJ37</accession>
<feature type="non-terminal residue" evidence="1">
    <location>
        <position position="1"/>
    </location>
</feature>
<evidence type="ECO:0000313" key="2">
    <source>
        <dbReference type="Proteomes" id="UP000724874"/>
    </source>
</evidence>
<sequence>TSNSLVYSPAFGLPSSPLRHFATSPPPPFLDLRVACHWEPLLMRCHQNPAM</sequence>
<keyword evidence="2" id="KW-1185">Reference proteome</keyword>
<comment type="caution">
    <text evidence="1">The sequence shown here is derived from an EMBL/GenBank/DDBJ whole genome shotgun (WGS) entry which is preliminary data.</text>
</comment>
<dbReference type="EMBL" id="JADNYJ010000072">
    <property type="protein sequence ID" value="KAF8891468.1"/>
    <property type="molecule type" value="Genomic_DNA"/>
</dbReference>
<reference evidence="1" key="1">
    <citation type="submission" date="2020-11" db="EMBL/GenBank/DDBJ databases">
        <authorList>
            <consortium name="DOE Joint Genome Institute"/>
            <person name="Ahrendt S."/>
            <person name="Riley R."/>
            <person name="Andreopoulos W."/>
            <person name="LaButti K."/>
            <person name="Pangilinan J."/>
            <person name="Ruiz-duenas F.J."/>
            <person name="Barrasa J.M."/>
            <person name="Sanchez-Garcia M."/>
            <person name="Camarero S."/>
            <person name="Miyauchi S."/>
            <person name="Serrano A."/>
            <person name="Linde D."/>
            <person name="Babiker R."/>
            <person name="Drula E."/>
            <person name="Ayuso-Fernandez I."/>
            <person name="Pacheco R."/>
            <person name="Padilla G."/>
            <person name="Ferreira P."/>
            <person name="Barriuso J."/>
            <person name="Kellner H."/>
            <person name="Castanera R."/>
            <person name="Alfaro M."/>
            <person name="Ramirez L."/>
            <person name="Pisabarro A.G."/>
            <person name="Kuo A."/>
            <person name="Tritt A."/>
            <person name="Lipzen A."/>
            <person name="He G."/>
            <person name="Yan M."/>
            <person name="Ng V."/>
            <person name="Cullen D."/>
            <person name="Martin F."/>
            <person name="Rosso M.-N."/>
            <person name="Henrissat B."/>
            <person name="Hibbett D."/>
            <person name="Martinez A.T."/>
            <person name="Grigoriev I.V."/>
        </authorList>
    </citation>
    <scope>NUCLEOTIDE SEQUENCE</scope>
    <source>
        <strain evidence="1">AH 44721</strain>
    </source>
</reference>
<evidence type="ECO:0000313" key="1">
    <source>
        <dbReference type="EMBL" id="KAF8891468.1"/>
    </source>
</evidence>